<reference evidence="5 6" key="1">
    <citation type="submission" date="2017-08" db="EMBL/GenBank/DDBJ databases">
        <authorList>
            <person name="de Groot N.N."/>
        </authorList>
    </citation>
    <scope>NUCLEOTIDE SEQUENCE [LARGE SCALE GENOMIC DNA]</scope>
    <source>
        <strain evidence="5 6">USBA 352</strain>
    </source>
</reference>
<feature type="chain" id="PRO_5013035546" evidence="2">
    <location>
        <begin position="36"/>
        <end position="544"/>
    </location>
</feature>
<evidence type="ECO:0000256" key="1">
    <source>
        <dbReference type="SAM" id="MobiDB-lite"/>
    </source>
</evidence>
<dbReference type="InterPro" id="IPR021860">
    <property type="entry name" value="Peptidase_S12_Pab87-rel_C"/>
</dbReference>
<sequence length="544" mass="56736">MLNFPSMSCFIPLSRTAFARAALVVCLGAGSAAHAETPLPALGLPDPMPAPDRMVWLPVTQERIDAAVSALDELGASMLGRSGIPGLAIGVVHKGKTVYARGFGKRAAGGNAKVDADTVFLLASLSKSVGATVVAGQSGTGRIAWDTPVRAHLPRFDMGDPWVSAHVTIGDLYAHRSGLPDHAGDDLEDLGYDRKTVLERLALLPKHPFRAHYAYTNFGLTAAAEATAVSAGTDWASLSEETLYAPLGMTSTSSRHADYMARDNRASSHMIDGDGYALTDMRQPDEQSPAGGVSSSVADMSRWMAMVLAGGEVDGKPVIDARALLAATSPQTISGAPDAMDARAGTYGFGFGVGMRPSGRVTISHSGAFALGASTNFVLVPDLELGIVVLTNAAPSGVAEAVTAAFLDLVELGIETRDWLAGYAPRLKALSRPFGSLVGVQKPADPAPAQPAEAYVGRYDNAYFGPATVEEADGGLVLRLGPGQAPLAMQHWDGDSFVVQPMSENQPKGSVSRVEFSRTAPASAGSVTIEHLDGNGLGTFERPR</sequence>
<dbReference type="SUPFAM" id="SSF56601">
    <property type="entry name" value="beta-lactamase/transpeptidase-like"/>
    <property type="match status" value="1"/>
</dbReference>
<keyword evidence="2" id="KW-0732">Signal</keyword>
<dbReference type="PANTHER" id="PTHR46825:SF15">
    <property type="entry name" value="BETA-LACTAMASE-RELATED DOMAIN-CONTAINING PROTEIN"/>
    <property type="match status" value="1"/>
</dbReference>
<feature type="domain" description="Peptidase S12 Pab87-related C-terminal" evidence="4">
    <location>
        <begin position="442"/>
        <end position="530"/>
    </location>
</feature>
<dbReference type="Gene3D" id="3.40.710.10">
    <property type="entry name" value="DD-peptidase/beta-lactamase superfamily"/>
    <property type="match status" value="1"/>
</dbReference>
<feature type="domain" description="Beta-lactamase-related" evidence="3">
    <location>
        <begin position="79"/>
        <end position="406"/>
    </location>
</feature>
<dbReference type="InterPro" id="IPR012338">
    <property type="entry name" value="Beta-lactam/transpept-like"/>
</dbReference>
<dbReference type="Proteomes" id="UP000219331">
    <property type="component" value="Unassembled WGS sequence"/>
</dbReference>
<dbReference type="InterPro" id="IPR050491">
    <property type="entry name" value="AmpC-like"/>
</dbReference>
<dbReference type="Gene3D" id="2.40.128.600">
    <property type="match status" value="1"/>
</dbReference>
<dbReference type="PANTHER" id="PTHR46825">
    <property type="entry name" value="D-ALANYL-D-ALANINE-CARBOXYPEPTIDASE/ENDOPEPTIDASE AMPH"/>
    <property type="match status" value="1"/>
</dbReference>
<evidence type="ECO:0000313" key="5">
    <source>
        <dbReference type="EMBL" id="SOC22584.1"/>
    </source>
</evidence>
<dbReference type="EMBL" id="OBML01000012">
    <property type="protein sequence ID" value="SOC22584.1"/>
    <property type="molecule type" value="Genomic_DNA"/>
</dbReference>
<dbReference type="InterPro" id="IPR001466">
    <property type="entry name" value="Beta-lactam-related"/>
</dbReference>
<protein>
    <submittedName>
        <fullName evidence="5">CubicO group peptidase, beta-lactamase class C family</fullName>
    </submittedName>
</protein>
<evidence type="ECO:0000313" key="6">
    <source>
        <dbReference type="Proteomes" id="UP000219331"/>
    </source>
</evidence>
<keyword evidence="6" id="KW-1185">Reference proteome</keyword>
<dbReference type="Pfam" id="PF00144">
    <property type="entry name" value="Beta-lactamase"/>
    <property type="match status" value="1"/>
</dbReference>
<dbReference type="Pfam" id="PF11954">
    <property type="entry name" value="DUF3471"/>
    <property type="match status" value="1"/>
</dbReference>
<feature type="signal peptide" evidence="2">
    <location>
        <begin position="1"/>
        <end position="35"/>
    </location>
</feature>
<organism evidence="5 6">
    <name type="scientific">Stappia indica</name>
    <dbReference type="NCBI Taxonomy" id="538381"/>
    <lineage>
        <taxon>Bacteria</taxon>
        <taxon>Pseudomonadati</taxon>
        <taxon>Pseudomonadota</taxon>
        <taxon>Alphaproteobacteria</taxon>
        <taxon>Hyphomicrobiales</taxon>
        <taxon>Stappiaceae</taxon>
        <taxon>Stappia</taxon>
    </lineage>
</organism>
<evidence type="ECO:0000256" key="2">
    <source>
        <dbReference type="SAM" id="SignalP"/>
    </source>
</evidence>
<evidence type="ECO:0000259" key="4">
    <source>
        <dbReference type="Pfam" id="PF11954"/>
    </source>
</evidence>
<feature type="region of interest" description="Disordered" evidence="1">
    <location>
        <begin position="522"/>
        <end position="544"/>
    </location>
</feature>
<gene>
    <name evidence="5" type="ORF">SAMN05421512_112102</name>
</gene>
<name>A0A285TJM9_9HYPH</name>
<proteinExistence type="predicted"/>
<dbReference type="AlphaFoldDB" id="A0A285TJM9"/>
<accession>A0A285TJM9</accession>
<evidence type="ECO:0000259" key="3">
    <source>
        <dbReference type="Pfam" id="PF00144"/>
    </source>
</evidence>